<evidence type="ECO:0000256" key="5">
    <source>
        <dbReference type="ARBA" id="ARBA00023242"/>
    </source>
</evidence>
<gene>
    <name evidence="6" type="ORF">BJX66DRAFT_345393</name>
</gene>
<dbReference type="PANTHER" id="PTHR47660:SF2">
    <property type="entry name" value="TRANSCRIPTION FACTOR WITH C2H2 AND ZN(2)-CYS(6) DNA BINDING DOMAIN (EUROFUNG)"/>
    <property type="match status" value="1"/>
</dbReference>
<keyword evidence="3" id="KW-0805">Transcription regulation</keyword>
<evidence type="ECO:0008006" key="8">
    <source>
        <dbReference type="Google" id="ProtNLM"/>
    </source>
</evidence>
<keyword evidence="5" id="KW-0539">Nucleus</keyword>
<accession>A0ABR4FI79</accession>
<keyword evidence="4" id="KW-0804">Transcription</keyword>
<keyword evidence="2" id="KW-0862">Zinc</keyword>
<dbReference type="PANTHER" id="PTHR47660">
    <property type="entry name" value="TRANSCRIPTION FACTOR WITH C2H2 AND ZN(2)-CYS(6) DNA BINDING DOMAIN (EUROFUNG)-RELATED-RELATED"/>
    <property type="match status" value="1"/>
</dbReference>
<protein>
    <recommendedName>
        <fullName evidence="8">Transcription factor domain-containing protein</fullName>
    </recommendedName>
</protein>
<evidence type="ECO:0000256" key="3">
    <source>
        <dbReference type="ARBA" id="ARBA00023015"/>
    </source>
</evidence>
<evidence type="ECO:0000256" key="4">
    <source>
        <dbReference type="ARBA" id="ARBA00023163"/>
    </source>
</evidence>
<dbReference type="Proteomes" id="UP001610563">
    <property type="component" value="Unassembled WGS sequence"/>
</dbReference>
<evidence type="ECO:0000313" key="6">
    <source>
        <dbReference type="EMBL" id="KAL2782940.1"/>
    </source>
</evidence>
<dbReference type="EMBL" id="JBFTWV010000294">
    <property type="protein sequence ID" value="KAL2782940.1"/>
    <property type="molecule type" value="Genomic_DNA"/>
</dbReference>
<evidence type="ECO:0000256" key="2">
    <source>
        <dbReference type="ARBA" id="ARBA00022833"/>
    </source>
</evidence>
<organism evidence="6 7">
    <name type="scientific">Aspergillus keveii</name>
    <dbReference type="NCBI Taxonomy" id="714993"/>
    <lineage>
        <taxon>Eukaryota</taxon>
        <taxon>Fungi</taxon>
        <taxon>Dikarya</taxon>
        <taxon>Ascomycota</taxon>
        <taxon>Pezizomycotina</taxon>
        <taxon>Eurotiomycetes</taxon>
        <taxon>Eurotiomycetidae</taxon>
        <taxon>Eurotiales</taxon>
        <taxon>Aspergillaceae</taxon>
        <taxon>Aspergillus</taxon>
        <taxon>Aspergillus subgen. Nidulantes</taxon>
    </lineage>
</organism>
<keyword evidence="7" id="KW-1185">Reference proteome</keyword>
<evidence type="ECO:0000256" key="1">
    <source>
        <dbReference type="ARBA" id="ARBA00022723"/>
    </source>
</evidence>
<name>A0ABR4FI79_9EURO</name>
<reference evidence="6 7" key="1">
    <citation type="submission" date="2024-07" db="EMBL/GenBank/DDBJ databases">
        <title>Section-level genome sequencing and comparative genomics of Aspergillus sections Usti and Cavernicolus.</title>
        <authorList>
            <consortium name="Lawrence Berkeley National Laboratory"/>
            <person name="Nybo J.L."/>
            <person name="Vesth T.C."/>
            <person name="Theobald S."/>
            <person name="Frisvad J.C."/>
            <person name="Larsen T.O."/>
            <person name="Kjaerboelling I."/>
            <person name="Rothschild-Mancinelli K."/>
            <person name="Lyhne E.K."/>
            <person name="Kogle M.E."/>
            <person name="Barry K."/>
            <person name="Clum A."/>
            <person name="Na H."/>
            <person name="Ledsgaard L."/>
            <person name="Lin J."/>
            <person name="Lipzen A."/>
            <person name="Kuo A."/>
            <person name="Riley R."/>
            <person name="Mondo S."/>
            <person name="Labutti K."/>
            <person name="Haridas S."/>
            <person name="Pangalinan J."/>
            <person name="Salamov A.A."/>
            <person name="Simmons B.A."/>
            <person name="Magnuson J.K."/>
            <person name="Chen J."/>
            <person name="Drula E."/>
            <person name="Henrissat B."/>
            <person name="Wiebenga A."/>
            <person name="Lubbers R.J."/>
            <person name="Gomes A.C."/>
            <person name="Makela M.R."/>
            <person name="Stajich J."/>
            <person name="Grigoriev I.V."/>
            <person name="Mortensen U.H."/>
            <person name="De Vries R.P."/>
            <person name="Baker S.E."/>
            <person name="Andersen M.R."/>
        </authorList>
    </citation>
    <scope>NUCLEOTIDE SEQUENCE [LARGE SCALE GENOMIC DNA]</scope>
    <source>
        <strain evidence="6 7">CBS 209.92</strain>
    </source>
</reference>
<evidence type="ECO:0000313" key="7">
    <source>
        <dbReference type="Proteomes" id="UP001610563"/>
    </source>
</evidence>
<proteinExistence type="predicted"/>
<sequence length="652" mass="73146">MDWALNTPDIDFLSTYHVPSFQQSDQADDNKAASDDFPPMSAMTVERSNSVRRAFRRSIGRWTPDSQHYRGLGEQGMSCEGNLAVKVDLLGQWDPSVSNERLSSRTRDKLIAVVLASCEPGNISAIVSAFPEVEVLEGLVNLSLASQRDLVDGYIHVPTFSKSQCRTELLAALMIEGAAKSPSEAVRKFGFGLGEILGNHLHKEAERNHTLTRDLEYLQAFCLNLDVALWSGIKNKMELAESTVGVLVNMMRAAGRYRRTAYHPISPSSGDFGDALDHRWRAWVRQESFKRMACHIHIHCARAAFMTSEAGSHLSPSELAFSIPESRELWIAQSAAQWKETFLRLLSDNRVQAPSLLECVADPSKTGRLPGNCDYEFAQLIQVYGISTLVREFKRMQSIFSIEESSLMRETVIADESQEKRLVHILNIIRVGHESSNSSQAPVWHVLRELTSMHLHTFFDQIELLAGREGPEEARMAYPVLRSWIQSQSSRQAVWHAGQVLRHMRAILPSNLHIFHAVACYHAGLCLWIYGNFAELSISPSAYKNAGDPGLSSIFLDGEESLGTQRWIASNIGIPMISHHSYLSERRKLEEKSIPLSSAHASMEALVELVEQKFQPRSNVFPLLVENICHLMRTIGKFGQPDKSGVDDIYYL</sequence>
<keyword evidence="1" id="KW-0479">Metal-binding</keyword>
<comment type="caution">
    <text evidence="6">The sequence shown here is derived from an EMBL/GenBank/DDBJ whole genome shotgun (WGS) entry which is preliminary data.</text>
</comment>